<feature type="domain" description="Reverse transcriptase" evidence="1">
    <location>
        <begin position="224"/>
        <end position="514"/>
    </location>
</feature>
<dbReference type="EMBL" id="CADCXW020000015">
    <property type="protein sequence ID" value="CAD1549703.1"/>
    <property type="molecule type" value="Genomic_DNA"/>
</dbReference>
<dbReference type="Pfam" id="PF00078">
    <property type="entry name" value="RVT_1"/>
    <property type="match status" value="1"/>
</dbReference>
<dbReference type="PANTHER" id="PTHR19446">
    <property type="entry name" value="REVERSE TRANSCRIPTASES"/>
    <property type="match status" value="1"/>
</dbReference>
<protein>
    <recommendedName>
        <fullName evidence="1">Reverse transcriptase domain-containing protein</fullName>
    </recommendedName>
</protein>
<name>A0A6V7JBX7_9HYME</name>
<dbReference type="SUPFAM" id="SSF56672">
    <property type="entry name" value="DNA/RNA polymerases"/>
    <property type="match status" value="1"/>
</dbReference>
<dbReference type="PROSITE" id="PS50878">
    <property type="entry name" value="RT_POL"/>
    <property type="match status" value="1"/>
</dbReference>
<gene>
    <name evidence="2" type="ORF">BBRV_LOCUS48792</name>
</gene>
<sequence length="761" mass="89134">MNHRARQNNHTVIIIKKLITNTKRELERAFSDAVTNHWQNIFEKINYKDTEKFMPTINNIFRPKAKDNIKSLEIHRDKVELLRISQCDLSKIPITNDKYIITNQTDILNITGAHYQLINSPRYLNNESRLKEIVDDCISDLKIELNNDAINNTSIVAFNNNIKASNPKIENENLHHYFTNPNELTKIIKYLPNKISSGIDKIPPVVIKKINKKMIFNLAIIINNALNINYFPTSWKTALVIPILKKNKNKTDPASYRPISLTTSLSKIYEIVINKAIIHQVTALNILPDNQYGFRHNHSTLHAINKFLADSNSALEHKNTIGAILIDLEKAFDSVWCDGLIYQLIKKKFPIHLVKTIYNMIKGKKFFTIESNKKSSVCFEINEGLQQGTVNSPILFSIFTSHMINSFELNSGNNTYSLAFADDRLIYVADNNLVRLHHKLQVLINKINNMYATWNLRLNPDKSEVIIIRRPFVHYSKTNKQRIQNFSIKTKNPDNGEIVAIPLKNQVTYLGVHIDELLRLSKHIDIQLENARKRFKALGRLFFNKYMNKRSKVICYLLLVRPLLTYGSPVIWNIGTHQMEIVRRFERSCLRAIFTLYRSSHSNYQRRVNNKILYNIAKIPRIDNHIIKLTRDYYNKMKSINNKEIEALTIIDDHQCIQSINSGYIKPQSFIFYDEKGYIQNENNIPILYHVRRHKKNKRIPTEDIIRGKFLYSKAIPMVDYLDFSRLKDRYWWLGQNNQIIIKLNQRARQNRAERQNFRPP</sequence>
<evidence type="ECO:0000259" key="1">
    <source>
        <dbReference type="PROSITE" id="PS50878"/>
    </source>
</evidence>
<accession>A0A6V7JBX7</accession>
<organism evidence="2">
    <name type="scientific">Bracon brevicornis</name>
    <dbReference type="NCBI Taxonomy" id="1563983"/>
    <lineage>
        <taxon>Eukaryota</taxon>
        <taxon>Metazoa</taxon>
        <taxon>Ecdysozoa</taxon>
        <taxon>Arthropoda</taxon>
        <taxon>Hexapoda</taxon>
        <taxon>Insecta</taxon>
        <taxon>Pterygota</taxon>
        <taxon>Neoptera</taxon>
        <taxon>Endopterygota</taxon>
        <taxon>Hymenoptera</taxon>
        <taxon>Apocrita</taxon>
        <taxon>Ichneumonoidea</taxon>
        <taxon>Braconidae</taxon>
        <taxon>Braconinae</taxon>
        <taxon>Bracon</taxon>
    </lineage>
</organism>
<evidence type="ECO:0000313" key="2">
    <source>
        <dbReference type="EMBL" id="CAD1549703.1"/>
    </source>
</evidence>
<reference evidence="2" key="1">
    <citation type="submission" date="2020-07" db="EMBL/GenBank/DDBJ databases">
        <authorList>
            <person name="Ferguson B K."/>
        </authorList>
    </citation>
    <scope>NUCLEOTIDE SEQUENCE</scope>
    <source>
        <strain evidence="2">L06</strain>
    </source>
</reference>
<dbReference type="InterPro" id="IPR000477">
    <property type="entry name" value="RT_dom"/>
</dbReference>
<dbReference type="GO" id="GO:0071897">
    <property type="term" value="P:DNA biosynthetic process"/>
    <property type="evidence" value="ECO:0007669"/>
    <property type="project" value="UniProtKB-ARBA"/>
</dbReference>
<proteinExistence type="predicted"/>
<dbReference type="CDD" id="cd01650">
    <property type="entry name" value="RT_nLTR_like"/>
    <property type="match status" value="1"/>
</dbReference>
<dbReference type="InterPro" id="IPR043502">
    <property type="entry name" value="DNA/RNA_pol_sf"/>
</dbReference>
<dbReference type="AlphaFoldDB" id="A0A6V7JBX7"/>